<dbReference type="EMBL" id="MU251363">
    <property type="protein sequence ID" value="KAG9239009.1"/>
    <property type="molecule type" value="Genomic_DNA"/>
</dbReference>
<comment type="caution">
    <text evidence="2">The sequence shown here is derived from an EMBL/GenBank/DDBJ whole genome shotgun (WGS) entry which is preliminary data.</text>
</comment>
<sequence>MGIVASSLADITGLGVPDDPPSDHYNMVNSRHMPQSLLDFEPGEQITPWMTRRERLSAAARSFADRSPFYHIQRSIARQDPDSPLYVGQMSSDRDLEDDDEYVDPETWRRRRNAARLEAARSILLRARRSARLPTLVEGATERASSRVMAAVREHRGDTENRPDAGEDAGEIDLEAGVAVEDEVGIERPPRVIYGRYLLTPRVFVH</sequence>
<dbReference type="Proteomes" id="UP000824998">
    <property type="component" value="Unassembled WGS sequence"/>
</dbReference>
<organism evidence="2 3">
    <name type="scientific">Amylocarpus encephaloides</name>
    <dbReference type="NCBI Taxonomy" id="45428"/>
    <lineage>
        <taxon>Eukaryota</taxon>
        <taxon>Fungi</taxon>
        <taxon>Dikarya</taxon>
        <taxon>Ascomycota</taxon>
        <taxon>Pezizomycotina</taxon>
        <taxon>Leotiomycetes</taxon>
        <taxon>Helotiales</taxon>
        <taxon>Helotiales incertae sedis</taxon>
        <taxon>Amylocarpus</taxon>
    </lineage>
</organism>
<feature type="region of interest" description="Disordered" evidence="1">
    <location>
        <begin position="80"/>
        <end position="99"/>
    </location>
</feature>
<evidence type="ECO:0000313" key="2">
    <source>
        <dbReference type="EMBL" id="KAG9239009.1"/>
    </source>
</evidence>
<dbReference type="AlphaFoldDB" id="A0A9P8C9N4"/>
<protein>
    <submittedName>
        <fullName evidence="2">Uncharacterized protein</fullName>
    </submittedName>
</protein>
<evidence type="ECO:0000256" key="1">
    <source>
        <dbReference type="SAM" id="MobiDB-lite"/>
    </source>
</evidence>
<name>A0A9P8C9N4_9HELO</name>
<reference evidence="2" key="1">
    <citation type="journal article" date="2021" name="IMA Fungus">
        <title>Genomic characterization of three marine fungi, including Emericellopsis atlantica sp. nov. with signatures of a generalist lifestyle and marine biomass degradation.</title>
        <authorList>
            <person name="Hagestad O.C."/>
            <person name="Hou L."/>
            <person name="Andersen J.H."/>
            <person name="Hansen E.H."/>
            <person name="Altermark B."/>
            <person name="Li C."/>
            <person name="Kuhnert E."/>
            <person name="Cox R.J."/>
            <person name="Crous P.W."/>
            <person name="Spatafora J.W."/>
            <person name="Lail K."/>
            <person name="Amirebrahimi M."/>
            <person name="Lipzen A."/>
            <person name="Pangilinan J."/>
            <person name="Andreopoulos W."/>
            <person name="Hayes R.D."/>
            <person name="Ng V."/>
            <person name="Grigoriev I.V."/>
            <person name="Jackson S.A."/>
            <person name="Sutton T.D.S."/>
            <person name="Dobson A.D.W."/>
            <person name="Rama T."/>
        </authorList>
    </citation>
    <scope>NUCLEOTIDE SEQUENCE</scope>
    <source>
        <strain evidence="2">TRa018bII</strain>
    </source>
</reference>
<accession>A0A9P8C9N4</accession>
<proteinExistence type="predicted"/>
<evidence type="ECO:0000313" key="3">
    <source>
        <dbReference type="Proteomes" id="UP000824998"/>
    </source>
</evidence>
<gene>
    <name evidence="2" type="ORF">BJ875DRAFT_479888</name>
</gene>
<keyword evidence="3" id="KW-1185">Reference proteome</keyword>